<reference evidence="1 2" key="1">
    <citation type="journal article" date="2004" name="Appl. Environ. Microbiol.">
        <title>Mineralization of individual congeners of linear alkylbenzenesulfonate by defined pairs of heterotrophic bacteria.</title>
        <authorList>
            <person name="Schleheck D."/>
            <person name="Knepper T.P."/>
            <person name="Fischer K."/>
            <person name="Cook A.M."/>
        </authorList>
    </citation>
    <scope>NUCLEOTIDE SEQUENCE [LARGE SCALE GENOMIC DNA]</scope>
    <source>
        <strain evidence="2">DSM 14576 / KF-1</strain>
    </source>
</reference>
<comment type="caution">
    <text evidence="1">The sequence shown here is derived from an EMBL/GenBank/DDBJ whole genome shotgun (WGS) entry which is preliminary data.</text>
</comment>
<evidence type="ECO:0000313" key="2">
    <source>
        <dbReference type="Proteomes" id="UP000003039"/>
    </source>
</evidence>
<protein>
    <submittedName>
        <fullName evidence="1">Sugar transferase</fullName>
    </submittedName>
</protein>
<organism evidence="1 2">
    <name type="scientific">Comamonas testosteroni (strain DSM 14576 / KF-1)</name>
    <name type="common">Pseudomonas testosteroni</name>
    <dbReference type="NCBI Taxonomy" id="399795"/>
    <lineage>
        <taxon>Bacteria</taxon>
        <taxon>Pseudomonadati</taxon>
        <taxon>Pseudomonadota</taxon>
        <taxon>Betaproteobacteria</taxon>
        <taxon>Burkholderiales</taxon>
        <taxon>Comamonadaceae</taxon>
        <taxon>Comamonas</taxon>
    </lineage>
</organism>
<gene>
    <name evidence="1" type="ORF">CtesDRAFT_PD2059</name>
</gene>
<dbReference type="SUPFAM" id="SSF53448">
    <property type="entry name" value="Nucleotide-diphospho-sugar transferases"/>
    <property type="match status" value="1"/>
</dbReference>
<dbReference type="GO" id="GO:0016740">
    <property type="term" value="F:transferase activity"/>
    <property type="evidence" value="ECO:0007669"/>
    <property type="project" value="UniProtKB-KW"/>
</dbReference>
<dbReference type="eggNOG" id="COG1216">
    <property type="taxonomic scope" value="Bacteria"/>
</dbReference>
<dbReference type="Proteomes" id="UP000003039">
    <property type="component" value="Unassembled WGS sequence"/>
</dbReference>
<dbReference type="RefSeq" id="WP_003054494.1">
    <property type="nucleotide sequence ID" value="NZ_AAUJ02000001.1"/>
</dbReference>
<dbReference type="EMBL" id="AAUJ02000001">
    <property type="protein sequence ID" value="EED67113.1"/>
    <property type="molecule type" value="Genomic_DNA"/>
</dbReference>
<accession>B7WQW8</accession>
<proteinExistence type="predicted"/>
<dbReference type="InterPro" id="IPR029044">
    <property type="entry name" value="Nucleotide-diphossugar_trans"/>
</dbReference>
<sequence length="300" mass="32941">MNPVPICLVAHRRPALTAYCLAALADCPEARDSELHVFVDGPRDKGEALLTQQVAALCRTARGFAAVHVAEREWNAGMAQAVVAAIDTMLAKYECAIVVEDDLLVAPGFLTFMNRGLQAYGGDAEVMGISGYVMQDLRGSLGERAVFSRRAACWGWAVWARSWRRLDRSRERLLERIASTGLAAFLDPEGGMSMTNRLRQGVLGQDNSWSPMWFASVALADGLFLYPPVSLVNNIGFDGDGTHKLATSAYDVALHDRDADFLLPLEVKEHPVIDALFVEAYRKSHLQRLKDEKVAAHGPM</sequence>
<dbReference type="Gene3D" id="3.90.550.10">
    <property type="entry name" value="Spore Coat Polysaccharide Biosynthesis Protein SpsA, Chain A"/>
    <property type="match status" value="1"/>
</dbReference>
<keyword evidence="1" id="KW-0808">Transferase</keyword>
<name>B7WQW8_COMTK</name>
<dbReference type="OrthoDB" id="5180856at2"/>
<evidence type="ECO:0000313" key="1">
    <source>
        <dbReference type="EMBL" id="EED67113.1"/>
    </source>
</evidence>
<dbReference type="AlphaFoldDB" id="B7WQW8"/>